<gene>
    <name evidence="2" type="ORF">VOLCADRAFT_101529</name>
</gene>
<feature type="region of interest" description="Disordered" evidence="1">
    <location>
        <begin position="103"/>
        <end position="134"/>
    </location>
</feature>
<feature type="compositionally biased region" description="Gly residues" evidence="1">
    <location>
        <begin position="171"/>
        <end position="189"/>
    </location>
</feature>
<evidence type="ECO:0000313" key="3">
    <source>
        <dbReference type="Proteomes" id="UP000001058"/>
    </source>
</evidence>
<dbReference type="InParanoid" id="D8UMY1"/>
<dbReference type="Proteomes" id="UP000001058">
    <property type="component" value="Unassembled WGS sequence"/>
</dbReference>
<dbReference type="RefSeq" id="XP_002960017.1">
    <property type="nucleotide sequence ID" value="XM_002959971.1"/>
</dbReference>
<name>D8UMY1_VOLCA</name>
<evidence type="ECO:0000313" key="2">
    <source>
        <dbReference type="EMBL" id="EFJ38918.1"/>
    </source>
</evidence>
<protein>
    <submittedName>
        <fullName evidence="2">Uncharacterized protein</fullName>
    </submittedName>
</protein>
<accession>D8UMY1</accession>
<sequence>MVPLLATDDTAVAAEINALAASMPGGASRDMDELLYDLGTLAAAPPPAGPAAADGDDDRIGATTAMGAMGACADAKVLEVLVPHLLSYVEAMGLSATAASIRTGLTPPPLPLTPTPLSRLQPQRKEQQQQQQQLRGVLHVAAVGQEAAGVANDERDGDDDDRRREGAAGCQYGGRGGKMQLEGGSGGSGGGGGLRLSAIMAAVLQVLGLQAVSTSAAASYEVFLRAWNVTQGHTM</sequence>
<organism evidence="3">
    <name type="scientific">Volvox carteri f. nagariensis</name>
    <dbReference type="NCBI Taxonomy" id="3068"/>
    <lineage>
        <taxon>Eukaryota</taxon>
        <taxon>Viridiplantae</taxon>
        <taxon>Chlorophyta</taxon>
        <taxon>core chlorophytes</taxon>
        <taxon>Chlorophyceae</taxon>
        <taxon>CS clade</taxon>
        <taxon>Chlamydomonadales</taxon>
        <taxon>Volvocaceae</taxon>
        <taxon>Volvox</taxon>
    </lineage>
</organism>
<dbReference type="AlphaFoldDB" id="D8UMY1"/>
<evidence type="ECO:0000256" key="1">
    <source>
        <dbReference type="SAM" id="MobiDB-lite"/>
    </source>
</evidence>
<proteinExistence type="predicted"/>
<dbReference type="EMBL" id="GL379508">
    <property type="protein sequence ID" value="EFJ38918.1"/>
    <property type="molecule type" value="Genomic_DNA"/>
</dbReference>
<dbReference type="GeneID" id="9615121"/>
<feature type="region of interest" description="Disordered" evidence="1">
    <location>
        <begin position="147"/>
        <end position="189"/>
    </location>
</feature>
<keyword evidence="3" id="KW-1185">Reference proteome</keyword>
<dbReference type="KEGG" id="vcn:VOLCADRAFT_101529"/>
<reference evidence="2 3" key="1">
    <citation type="journal article" date="2010" name="Science">
        <title>Genomic analysis of organismal complexity in the multicellular green alga Volvox carteri.</title>
        <authorList>
            <person name="Prochnik S.E."/>
            <person name="Umen J."/>
            <person name="Nedelcu A.M."/>
            <person name="Hallmann A."/>
            <person name="Miller S.M."/>
            <person name="Nishii I."/>
            <person name="Ferris P."/>
            <person name="Kuo A."/>
            <person name="Mitros T."/>
            <person name="Fritz-Laylin L.K."/>
            <person name="Hellsten U."/>
            <person name="Chapman J."/>
            <person name="Simakov O."/>
            <person name="Rensing S.A."/>
            <person name="Terry A."/>
            <person name="Pangilinan J."/>
            <person name="Kapitonov V."/>
            <person name="Jurka J."/>
            <person name="Salamov A."/>
            <person name="Shapiro H."/>
            <person name="Schmutz J."/>
            <person name="Grimwood J."/>
            <person name="Lindquist E."/>
            <person name="Lucas S."/>
            <person name="Grigoriev I.V."/>
            <person name="Schmitt R."/>
            <person name="Kirk D."/>
            <person name="Rokhsar D.S."/>
        </authorList>
    </citation>
    <scope>NUCLEOTIDE SEQUENCE [LARGE SCALE GENOMIC DNA]</scope>
    <source>
        <strain evidence="3">f. Nagariensis / Eve</strain>
    </source>
</reference>